<keyword evidence="2" id="KW-0217">Developmental protein</keyword>
<evidence type="ECO:0000313" key="9">
    <source>
        <dbReference type="Ensembl" id="ENSCINP00000014723.3"/>
    </source>
</evidence>
<dbReference type="HOGENOM" id="CLU_031325_2_0_1"/>
<dbReference type="GeneTree" id="ENSGT00940000153417"/>
<dbReference type="SUPFAM" id="SSF50978">
    <property type="entry name" value="WD40 repeat-like"/>
    <property type="match status" value="1"/>
</dbReference>
<dbReference type="InterPro" id="IPR011048">
    <property type="entry name" value="Haem_d1_sf"/>
</dbReference>
<evidence type="ECO:0000256" key="4">
    <source>
        <dbReference type="ARBA" id="ARBA00022737"/>
    </source>
</evidence>
<keyword evidence="5" id="KW-0802">TPR repeat</keyword>
<evidence type="ECO:0000256" key="2">
    <source>
        <dbReference type="ARBA" id="ARBA00022473"/>
    </source>
</evidence>
<dbReference type="PANTHER" id="PTHR15722:SF2">
    <property type="entry name" value="INTRAFLAGELLAR TRANSPORT PROTEIN 172 HOMOLOG"/>
    <property type="match status" value="1"/>
</dbReference>
<keyword evidence="7" id="KW-0966">Cell projection</keyword>
<dbReference type="Pfam" id="PF00400">
    <property type="entry name" value="WD40"/>
    <property type="match status" value="1"/>
</dbReference>
<dbReference type="Gene3D" id="2.130.10.10">
    <property type="entry name" value="YVTN repeat-like/Quinoprotein amine dehydrogenase"/>
    <property type="match status" value="2"/>
</dbReference>
<comment type="subcellular location">
    <subcellularLocation>
        <location evidence="1">Cell projection</location>
        <location evidence="1">Cilium</location>
    </subcellularLocation>
</comment>
<dbReference type="FunFam" id="2.130.10.10:FF:002910">
    <property type="entry name" value="Predicted protein"/>
    <property type="match status" value="1"/>
</dbReference>
<evidence type="ECO:0000313" key="10">
    <source>
        <dbReference type="Proteomes" id="UP000008144"/>
    </source>
</evidence>
<dbReference type="InterPro" id="IPR036322">
    <property type="entry name" value="WD40_repeat_dom_sf"/>
</dbReference>
<evidence type="ECO:0000256" key="1">
    <source>
        <dbReference type="ARBA" id="ARBA00004138"/>
    </source>
</evidence>
<dbReference type="GO" id="GO:0005929">
    <property type="term" value="C:cilium"/>
    <property type="evidence" value="ECO:0007669"/>
    <property type="project" value="UniProtKB-SubCell"/>
</dbReference>
<name>F6ZAP9_CIOIN</name>
<accession>F6ZAP9</accession>
<evidence type="ECO:0000256" key="8">
    <source>
        <dbReference type="ARBA" id="ARBA00038130"/>
    </source>
</evidence>
<dbReference type="SUPFAM" id="SSF51004">
    <property type="entry name" value="C-terminal (heme d1) domain of cytochrome cd1-nitrite reductase"/>
    <property type="match status" value="1"/>
</dbReference>
<proteinExistence type="inferred from homology"/>
<protein>
    <recommendedName>
        <fullName evidence="11">Anaphase-promoting complex subunit 4 WD40 domain-containing protein</fullName>
    </recommendedName>
</protein>
<dbReference type="PANTHER" id="PTHR15722">
    <property type="entry name" value="IFT140/172-RELATED"/>
    <property type="match status" value="1"/>
</dbReference>
<keyword evidence="6" id="KW-0969">Cilium</keyword>
<dbReference type="InterPro" id="IPR001680">
    <property type="entry name" value="WD40_rpt"/>
</dbReference>
<dbReference type="InParanoid" id="F6ZAP9"/>
<reference evidence="9" key="4">
    <citation type="submission" date="2025-09" db="UniProtKB">
        <authorList>
            <consortium name="Ensembl"/>
        </authorList>
    </citation>
    <scope>IDENTIFICATION</scope>
</reference>
<dbReference type="Ensembl" id="ENSCINT00000014723.3">
    <property type="protein sequence ID" value="ENSCINP00000014723.3"/>
    <property type="gene ID" value="ENSCING00000024059.1"/>
</dbReference>
<evidence type="ECO:0000256" key="7">
    <source>
        <dbReference type="ARBA" id="ARBA00023273"/>
    </source>
</evidence>
<keyword evidence="10" id="KW-1185">Reference proteome</keyword>
<evidence type="ECO:0000256" key="3">
    <source>
        <dbReference type="ARBA" id="ARBA00022574"/>
    </source>
</evidence>
<sequence>MQLKHMKTLLDPQIGASKICCLAWSPNNSKLAVCTSDRVILLYDENGERRDKFSSKPIDSKYGKKSYSVKAIAFSPCSTKIALGQTDNIIYVYKIGEEWGDKKVICNKFVQTSAITCLIWPMENAIVFGLAEGKVRLANTRNNKSSTIYGTESYVVSLTNNQSGKGIISGHADGTLVRYFFDDEGSGEFTFIHVTLICLPFLQNNIVVAGCDRRVVVYNKESRPIQNFDYSRDETEKEFMVATVNPGGQSVVIGSYDRLRLFNYSPRRGSWDEAKKKEIKNLYTITALSWKRDGSRLCAGTLCGAVELFDCCLRRSIYKNKFEMTYVGLSQVIVKNLSTGTRVVLKSHYGYEIDEVKILGGDRYLVGHTSDTLLLGDLLTNRLSEVTWQGSGGNEKFFFENENVCMIFNAGELSLVEYGSNEVLGSVRTEMMNPHLISVRLNERQHSHKVFENNKKMAYLIDAQTISILDLSTSYSVATIQHNSKLDWLELNETAGKLVFRDKRLRL</sequence>
<comment type="similarity">
    <text evidence="8">Belongs to the IFT172 family.</text>
</comment>
<dbReference type="STRING" id="7719.ENSCINP00000014723"/>
<evidence type="ECO:0000256" key="5">
    <source>
        <dbReference type="ARBA" id="ARBA00022803"/>
    </source>
</evidence>
<reference evidence="9" key="2">
    <citation type="journal article" date="2008" name="Genome Biol.">
        <title>Improved genome assembly and evidence-based global gene model set for the chordate Ciona intestinalis: new insight into intron and operon populations.</title>
        <authorList>
            <person name="Satou Y."/>
            <person name="Mineta K."/>
            <person name="Ogasawara M."/>
            <person name="Sasakura Y."/>
            <person name="Shoguchi E."/>
            <person name="Ueno K."/>
            <person name="Yamada L."/>
            <person name="Matsumoto J."/>
            <person name="Wasserscheid J."/>
            <person name="Dewar K."/>
            <person name="Wiley G.B."/>
            <person name="Macmil S.L."/>
            <person name="Roe B.A."/>
            <person name="Zeller R.W."/>
            <person name="Hastings K.E."/>
            <person name="Lemaire P."/>
            <person name="Lindquist E."/>
            <person name="Endo T."/>
            <person name="Hotta K."/>
            <person name="Inaba K."/>
        </authorList>
    </citation>
    <scope>NUCLEOTIDE SEQUENCE [LARGE SCALE GENOMIC DNA]</scope>
    <source>
        <strain evidence="9">wild type</strain>
    </source>
</reference>
<reference evidence="9" key="3">
    <citation type="submission" date="2025-08" db="UniProtKB">
        <authorList>
            <consortium name="Ensembl"/>
        </authorList>
    </citation>
    <scope>IDENTIFICATION</scope>
</reference>
<dbReference type="EMBL" id="EAAA01002440">
    <property type="status" value="NOT_ANNOTATED_CDS"/>
    <property type="molecule type" value="Genomic_DNA"/>
</dbReference>
<dbReference type="OMA" id="ELEMAEH"/>
<evidence type="ECO:0000256" key="6">
    <source>
        <dbReference type="ARBA" id="ARBA00023069"/>
    </source>
</evidence>
<keyword evidence="3" id="KW-0853">WD repeat</keyword>
<dbReference type="Proteomes" id="UP000008144">
    <property type="component" value="Chromosome 7"/>
</dbReference>
<evidence type="ECO:0008006" key="11">
    <source>
        <dbReference type="Google" id="ProtNLM"/>
    </source>
</evidence>
<dbReference type="InterPro" id="IPR015943">
    <property type="entry name" value="WD40/YVTN_repeat-like_dom_sf"/>
</dbReference>
<dbReference type="AlphaFoldDB" id="F6ZAP9"/>
<organism evidence="9 10">
    <name type="scientific">Ciona intestinalis</name>
    <name type="common">Transparent sea squirt</name>
    <name type="synonym">Ascidia intestinalis</name>
    <dbReference type="NCBI Taxonomy" id="7719"/>
    <lineage>
        <taxon>Eukaryota</taxon>
        <taxon>Metazoa</taxon>
        <taxon>Chordata</taxon>
        <taxon>Tunicata</taxon>
        <taxon>Ascidiacea</taxon>
        <taxon>Phlebobranchia</taxon>
        <taxon>Cionidae</taxon>
        <taxon>Ciona</taxon>
    </lineage>
</organism>
<keyword evidence="4" id="KW-0677">Repeat</keyword>
<reference evidence="10" key="1">
    <citation type="journal article" date="2002" name="Science">
        <title>The draft genome of Ciona intestinalis: insights into chordate and vertebrate origins.</title>
        <authorList>
            <person name="Dehal P."/>
            <person name="Satou Y."/>
            <person name="Campbell R.K."/>
            <person name="Chapman J."/>
            <person name="Degnan B."/>
            <person name="De Tomaso A."/>
            <person name="Davidson B."/>
            <person name="Di Gregorio A."/>
            <person name="Gelpke M."/>
            <person name="Goodstein D.M."/>
            <person name="Harafuji N."/>
            <person name="Hastings K.E."/>
            <person name="Ho I."/>
            <person name="Hotta K."/>
            <person name="Huang W."/>
            <person name="Kawashima T."/>
            <person name="Lemaire P."/>
            <person name="Martinez D."/>
            <person name="Meinertzhagen I.A."/>
            <person name="Necula S."/>
            <person name="Nonaka M."/>
            <person name="Putnam N."/>
            <person name="Rash S."/>
            <person name="Saiga H."/>
            <person name="Satake M."/>
            <person name="Terry A."/>
            <person name="Yamada L."/>
            <person name="Wang H.G."/>
            <person name="Awazu S."/>
            <person name="Azumi K."/>
            <person name="Boore J."/>
            <person name="Branno M."/>
            <person name="Chin-Bow S."/>
            <person name="DeSantis R."/>
            <person name="Doyle S."/>
            <person name="Francino P."/>
            <person name="Keys D.N."/>
            <person name="Haga S."/>
            <person name="Hayashi H."/>
            <person name="Hino K."/>
            <person name="Imai K.S."/>
            <person name="Inaba K."/>
            <person name="Kano S."/>
            <person name="Kobayashi K."/>
            <person name="Kobayashi M."/>
            <person name="Lee B.I."/>
            <person name="Makabe K.W."/>
            <person name="Manohar C."/>
            <person name="Matassi G."/>
            <person name="Medina M."/>
            <person name="Mochizuki Y."/>
            <person name="Mount S."/>
            <person name="Morishita T."/>
            <person name="Miura S."/>
            <person name="Nakayama A."/>
            <person name="Nishizaka S."/>
            <person name="Nomoto H."/>
            <person name="Ohta F."/>
            <person name="Oishi K."/>
            <person name="Rigoutsos I."/>
            <person name="Sano M."/>
            <person name="Sasaki A."/>
            <person name="Sasakura Y."/>
            <person name="Shoguchi E."/>
            <person name="Shin-i T."/>
            <person name="Spagnuolo A."/>
            <person name="Stainier D."/>
            <person name="Suzuki M.M."/>
            <person name="Tassy O."/>
            <person name="Takatori N."/>
            <person name="Tokuoka M."/>
            <person name="Yagi K."/>
            <person name="Yoshizaki F."/>
            <person name="Wada S."/>
            <person name="Zhang C."/>
            <person name="Hyatt P.D."/>
            <person name="Larimer F."/>
            <person name="Detter C."/>
            <person name="Doggett N."/>
            <person name="Glavina T."/>
            <person name="Hawkins T."/>
            <person name="Richardson P."/>
            <person name="Lucas S."/>
            <person name="Kohara Y."/>
            <person name="Levine M."/>
            <person name="Satoh N."/>
            <person name="Rokhsar D.S."/>
        </authorList>
    </citation>
    <scope>NUCLEOTIDE SEQUENCE [LARGE SCALE GENOMIC DNA]</scope>
</reference>
<dbReference type="SMART" id="SM00320">
    <property type="entry name" value="WD40"/>
    <property type="match status" value="5"/>
</dbReference>